<dbReference type="EnsemblPlants" id="AET1Gv20855900.1">
    <property type="protein sequence ID" value="AET1Gv20855900.1"/>
    <property type="gene ID" value="AET1Gv20855900"/>
</dbReference>
<dbReference type="Gramene" id="AET1Gv20855900.1">
    <property type="protein sequence ID" value="AET1Gv20855900.1"/>
    <property type="gene ID" value="AET1Gv20855900"/>
</dbReference>
<proteinExistence type="predicted"/>
<reference evidence="1" key="3">
    <citation type="journal article" date="2017" name="Nature">
        <title>Genome sequence of the progenitor of the wheat D genome Aegilops tauschii.</title>
        <authorList>
            <person name="Luo M.C."/>
            <person name="Gu Y.Q."/>
            <person name="Puiu D."/>
            <person name="Wang H."/>
            <person name="Twardziok S.O."/>
            <person name="Deal K.R."/>
            <person name="Huo N."/>
            <person name="Zhu T."/>
            <person name="Wang L."/>
            <person name="Wang Y."/>
            <person name="McGuire P.E."/>
            <person name="Liu S."/>
            <person name="Long H."/>
            <person name="Ramasamy R.K."/>
            <person name="Rodriguez J.C."/>
            <person name="Van S.L."/>
            <person name="Yuan L."/>
            <person name="Wang Z."/>
            <person name="Xia Z."/>
            <person name="Xiao L."/>
            <person name="Anderson O.D."/>
            <person name="Ouyang S."/>
            <person name="Liang Y."/>
            <person name="Zimin A.V."/>
            <person name="Pertea G."/>
            <person name="Qi P."/>
            <person name="Bennetzen J.L."/>
            <person name="Dai X."/>
            <person name="Dawson M.W."/>
            <person name="Muller H.G."/>
            <person name="Kugler K."/>
            <person name="Rivarola-Duarte L."/>
            <person name="Spannagl M."/>
            <person name="Mayer K.F.X."/>
            <person name="Lu F.H."/>
            <person name="Bevan M.W."/>
            <person name="Leroy P."/>
            <person name="Li P."/>
            <person name="You F.M."/>
            <person name="Sun Q."/>
            <person name="Liu Z."/>
            <person name="Lyons E."/>
            <person name="Wicker T."/>
            <person name="Salzberg S.L."/>
            <person name="Devos K.M."/>
            <person name="Dvorak J."/>
        </authorList>
    </citation>
    <scope>NUCLEOTIDE SEQUENCE [LARGE SCALE GENOMIC DNA]</scope>
    <source>
        <strain evidence="1">cv. AL8/78</strain>
    </source>
</reference>
<sequence>TWSRRLGKALEKRLELRASMAAAPHRRRRTPRVSANGGAGVAVAIAWGLSTDRHLTGRKSEMPLMFLESAGRAATGSLGI</sequence>
<accession>A0A452ZNE6</accession>
<dbReference type="Proteomes" id="UP000015105">
    <property type="component" value="Chromosome 1D"/>
</dbReference>
<reference evidence="2" key="1">
    <citation type="journal article" date="2014" name="Science">
        <title>Ancient hybridizations among the ancestral genomes of bread wheat.</title>
        <authorList>
            <consortium name="International Wheat Genome Sequencing Consortium,"/>
            <person name="Marcussen T."/>
            <person name="Sandve S.R."/>
            <person name="Heier L."/>
            <person name="Spannagl M."/>
            <person name="Pfeifer M."/>
            <person name="Jakobsen K.S."/>
            <person name="Wulff B.B."/>
            <person name="Steuernagel B."/>
            <person name="Mayer K.F."/>
            <person name="Olsen O.A."/>
        </authorList>
    </citation>
    <scope>NUCLEOTIDE SEQUENCE [LARGE SCALE GENOMIC DNA]</scope>
    <source>
        <strain evidence="2">cv. AL8/78</strain>
    </source>
</reference>
<name>A0A452ZNE6_AEGTS</name>
<evidence type="ECO:0000313" key="1">
    <source>
        <dbReference type="EnsemblPlants" id="AET1Gv20855900.1"/>
    </source>
</evidence>
<dbReference type="AlphaFoldDB" id="A0A452ZNE6"/>
<organism evidence="1 2">
    <name type="scientific">Aegilops tauschii subsp. strangulata</name>
    <name type="common">Goatgrass</name>
    <dbReference type="NCBI Taxonomy" id="200361"/>
    <lineage>
        <taxon>Eukaryota</taxon>
        <taxon>Viridiplantae</taxon>
        <taxon>Streptophyta</taxon>
        <taxon>Embryophyta</taxon>
        <taxon>Tracheophyta</taxon>
        <taxon>Spermatophyta</taxon>
        <taxon>Magnoliopsida</taxon>
        <taxon>Liliopsida</taxon>
        <taxon>Poales</taxon>
        <taxon>Poaceae</taxon>
        <taxon>BOP clade</taxon>
        <taxon>Pooideae</taxon>
        <taxon>Triticodae</taxon>
        <taxon>Triticeae</taxon>
        <taxon>Triticinae</taxon>
        <taxon>Aegilops</taxon>
    </lineage>
</organism>
<evidence type="ECO:0000313" key="2">
    <source>
        <dbReference type="Proteomes" id="UP000015105"/>
    </source>
</evidence>
<reference evidence="2" key="2">
    <citation type="journal article" date="2017" name="Nat. Plants">
        <title>The Aegilops tauschii genome reveals multiple impacts of transposons.</title>
        <authorList>
            <person name="Zhao G."/>
            <person name="Zou C."/>
            <person name="Li K."/>
            <person name="Wang K."/>
            <person name="Li T."/>
            <person name="Gao L."/>
            <person name="Zhang X."/>
            <person name="Wang H."/>
            <person name="Yang Z."/>
            <person name="Liu X."/>
            <person name="Jiang W."/>
            <person name="Mao L."/>
            <person name="Kong X."/>
            <person name="Jiao Y."/>
            <person name="Jia J."/>
        </authorList>
    </citation>
    <scope>NUCLEOTIDE SEQUENCE [LARGE SCALE GENOMIC DNA]</scope>
    <source>
        <strain evidence="2">cv. AL8/78</strain>
    </source>
</reference>
<keyword evidence="2" id="KW-1185">Reference proteome</keyword>
<reference evidence="1" key="4">
    <citation type="submission" date="2019-03" db="UniProtKB">
        <authorList>
            <consortium name="EnsemblPlants"/>
        </authorList>
    </citation>
    <scope>IDENTIFICATION</scope>
</reference>
<reference evidence="1" key="5">
    <citation type="journal article" date="2021" name="G3 (Bethesda)">
        <title>Aegilops tauschii genome assembly Aet v5.0 features greater sequence contiguity and improved annotation.</title>
        <authorList>
            <person name="Wang L."/>
            <person name="Zhu T."/>
            <person name="Rodriguez J.C."/>
            <person name="Deal K.R."/>
            <person name="Dubcovsky J."/>
            <person name="McGuire P.E."/>
            <person name="Lux T."/>
            <person name="Spannagl M."/>
            <person name="Mayer K.F.X."/>
            <person name="Baldrich P."/>
            <person name="Meyers B.C."/>
            <person name="Huo N."/>
            <person name="Gu Y.Q."/>
            <person name="Zhou H."/>
            <person name="Devos K.M."/>
            <person name="Bennetzen J.L."/>
            <person name="Unver T."/>
            <person name="Budak H."/>
            <person name="Gulick P.J."/>
            <person name="Galiba G."/>
            <person name="Kalapos B."/>
            <person name="Nelson D.R."/>
            <person name="Li P."/>
            <person name="You F.M."/>
            <person name="Luo M.C."/>
            <person name="Dvorak J."/>
        </authorList>
    </citation>
    <scope>NUCLEOTIDE SEQUENCE [LARGE SCALE GENOMIC DNA]</scope>
    <source>
        <strain evidence="1">cv. AL8/78</strain>
    </source>
</reference>
<protein>
    <submittedName>
        <fullName evidence="1">Uncharacterized protein</fullName>
    </submittedName>
</protein>